<protein>
    <submittedName>
        <fullName evidence="1">Uncharacterized protein</fullName>
    </submittedName>
</protein>
<organism evidence="1">
    <name type="scientific">Rhizophora mucronata</name>
    <name type="common">Asiatic mangrove</name>
    <dbReference type="NCBI Taxonomy" id="61149"/>
    <lineage>
        <taxon>Eukaryota</taxon>
        <taxon>Viridiplantae</taxon>
        <taxon>Streptophyta</taxon>
        <taxon>Embryophyta</taxon>
        <taxon>Tracheophyta</taxon>
        <taxon>Spermatophyta</taxon>
        <taxon>Magnoliopsida</taxon>
        <taxon>eudicotyledons</taxon>
        <taxon>Gunneridae</taxon>
        <taxon>Pentapetalae</taxon>
        <taxon>rosids</taxon>
        <taxon>fabids</taxon>
        <taxon>Malpighiales</taxon>
        <taxon>Rhizophoraceae</taxon>
        <taxon>Rhizophora</taxon>
    </lineage>
</organism>
<dbReference type="AlphaFoldDB" id="A0A2P2LU02"/>
<reference evidence="1" key="1">
    <citation type="submission" date="2018-02" db="EMBL/GenBank/DDBJ databases">
        <title>Rhizophora mucronata_Transcriptome.</title>
        <authorList>
            <person name="Meera S.P."/>
            <person name="Sreeshan A."/>
            <person name="Augustine A."/>
        </authorList>
    </citation>
    <scope>NUCLEOTIDE SEQUENCE</scope>
    <source>
        <tissue evidence="1">Leaf</tissue>
    </source>
</reference>
<proteinExistence type="predicted"/>
<name>A0A2P2LU02_RHIMU</name>
<evidence type="ECO:0000313" key="1">
    <source>
        <dbReference type="EMBL" id="MBX21456.1"/>
    </source>
</evidence>
<accession>A0A2P2LU02</accession>
<sequence>MVKLLHDVVMTVLSCRNSPFVKTKVRQHKCDPSLDSTARDPFVH</sequence>
<dbReference type="EMBL" id="GGEC01040972">
    <property type="protein sequence ID" value="MBX21456.1"/>
    <property type="molecule type" value="Transcribed_RNA"/>
</dbReference>